<sequence>MTAPARRWVAIAIVAVLVVSVLGAVLLGIGDGDGDDTGAPADGASSSSSGDPAADGSEEPSQEASAEPTTDAERLSAVIETQLDFEQFAPEVFGVVPEGLPAGVLPEDQDPNFVVGVGDAQGGWVVFVQNTVVAEQAVPAAAERLRQAGYVEGEPVPVSDTGELTAPAEADPAAFGDLRSFSGGGVVVGVASRDVEVGADVPLPSVTMLVVAPAAP</sequence>
<dbReference type="Proteomes" id="UP001268542">
    <property type="component" value="Unassembled WGS sequence"/>
</dbReference>
<dbReference type="RefSeq" id="WP_315732245.1">
    <property type="nucleotide sequence ID" value="NZ_JAVYII010000003.1"/>
</dbReference>
<evidence type="ECO:0008006" key="4">
    <source>
        <dbReference type="Google" id="ProtNLM"/>
    </source>
</evidence>
<evidence type="ECO:0000256" key="1">
    <source>
        <dbReference type="SAM" id="MobiDB-lite"/>
    </source>
</evidence>
<evidence type="ECO:0000313" key="3">
    <source>
        <dbReference type="Proteomes" id="UP001268542"/>
    </source>
</evidence>
<dbReference type="EMBL" id="JAVYII010000003">
    <property type="protein sequence ID" value="MDT9592811.1"/>
    <property type="molecule type" value="Genomic_DNA"/>
</dbReference>
<name>A0ABU3PUD1_9ACTN</name>
<comment type="caution">
    <text evidence="2">The sequence shown here is derived from an EMBL/GenBank/DDBJ whole genome shotgun (WGS) entry which is preliminary data.</text>
</comment>
<accession>A0ABU3PUD1</accession>
<evidence type="ECO:0000313" key="2">
    <source>
        <dbReference type="EMBL" id="MDT9592811.1"/>
    </source>
</evidence>
<gene>
    <name evidence="2" type="ORF">RDV89_07015</name>
</gene>
<protein>
    <recommendedName>
        <fullName evidence="4">Secreted protein</fullName>
    </recommendedName>
</protein>
<feature type="compositionally biased region" description="Low complexity" evidence="1">
    <location>
        <begin position="37"/>
        <end position="55"/>
    </location>
</feature>
<proteinExistence type="predicted"/>
<feature type="region of interest" description="Disordered" evidence="1">
    <location>
        <begin position="36"/>
        <end position="72"/>
    </location>
</feature>
<reference evidence="2 3" key="1">
    <citation type="submission" date="2023-08" db="EMBL/GenBank/DDBJ databases">
        <title>Nocardioides seae sp. nov., a bacterium isolated from a soil.</title>
        <authorList>
            <person name="Wang X."/>
        </authorList>
    </citation>
    <scope>NUCLEOTIDE SEQUENCE [LARGE SCALE GENOMIC DNA]</scope>
    <source>
        <strain evidence="2 3">YZH12</strain>
    </source>
</reference>
<keyword evidence="3" id="KW-1185">Reference proteome</keyword>
<organism evidence="2 3">
    <name type="scientific">Nocardioides imazamoxiresistens</name>
    <dbReference type="NCBI Taxonomy" id="3231893"/>
    <lineage>
        <taxon>Bacteria</taxon>
        <taxon>Bacillati</taxon>
        <taxon>Actinomycetota</taxon>
        <taxon>Actinomycetes</taxon>
        <taxon>Propionibacteriales</taxon>
        <taxon>Nocardioidaceae</taxon>
        <taxon>Nocardioides</taxon>
    </lineage>
</organism>